<dbReference type="AlphaFoldDB" id="A0AAJ0H722"/>
<protein>
    <submittedName>
        <fullName evidence="1">Uncharacterized protein</fullName>
    </submittedName>
</protein>
<comment type="caution">
    <text evidence="1">The sequence shown here is derived from an EMBL/GenBank/DDBJ whole genome shotgun (WGS) entry which is preliminary data.</text>
</comment>
<gene>
    <name evidence="1" type="ORF">B0T25DRAFT_353375</name>
</gene>
<dbReference type="EMBL" id="JAUIQD010000008">
    <property type="protein sequence ID" value="KAK3341778.1"/>
    <property type="molecule type" value="Genomic_DNA"/>
</dbReference>
<proteinExistence type="predicted"/>
<evidence type="ECO:0000313" key="1">
    <source>
        <dbReference type="EMBL" id="KAK3341778.1"/>
    </source>
</evidence>
<organism evidence="1 2">
    <name type="scientific">Lasiosphaeria hispida</name>
    <dbReference type="NCBI Taxonomy" id="260671"/>
    <lineage>
        <taxon>Eukaryota</taxon>
        <taxon>Fungi</taxon>
        <taxon>Dikarya</taxon>
        <taxon>Ascomycota</taxon>
        <taxon>Pezizomycotina</taxon>
        <taxon>Sordariomycetes</taxon>
        <taxon>Sordariomycetidae</taxon>
        <taxon>Sordariales</taxon>
        <taxon>Lasiosphaeriaceae</taxon>
        <taxon>Lasiosphaeria</taxon>
    </lineage>
</organism>
<keyword evidence="2" id="KW-1185">Reference proteome</keyword>
<dbReference type="Proteomes" id="UP001275084">
    <property type="component" value="Unassembled WGS sequence"/>
</dbReference>
<reference evidence="1" key="2">
    <citation type="submission" date="2023-06" db="EMBL/GenBank/DDBJ databases">
        <authorList>
            <consortium name="Lawrence Berkeley National Laboratory"/>
            <person name="Haridas S."/>
            <person name="Hensen N."/>
            <person name="Bonometti L."/>
            <person name="Westerberg I."/>
            <person name="Brannstrom I.O."/>
            <person name="Guillou S."/>
            <person name="Cros-Aarteil S."/>
            <person name="Calhoun S."/>
            <person name="Kuo A."/>
            <person name="Mondo S."/>
            <person name="Pangilinan J."/>
            <person name="Riley R."/>
            <person name="Labutti K."/>
            <person name="Andreopoulos B."/>
            <person name="Lipzen A."/>
            <person name="Chen C."/>
            <person name="Yanf M."/>
            <person name="Daum C."/>
            <person name="Ng V."/>
            <person name="Clum A."/>
            <person name="Steindorff A."/>
            <person name="Ohm R."/>
            <person name="Martin F."/>
            <person name="Silar P."/>
            <person name="Natvig D."/>
            <person name="Lalanne C."/>
            <person name="Gautier V."/>
            <person name="Ament-Velasquez S.L."/>
            <person name="Kruys A."/>
            <person name="Hutchinson M.I."/>
            <person name="Powell A.J."/>
            <person name="Barry K."/>
            <person name="Miller A.N."/>
            <person name="Grigoriev I.V."/>
            <person name="Debuchy R."/>
            <person name="Gladieux P."/>
            <person name="Thoren M.H."/>
            <person name="Johannesson H."/>
        </authorList>
    </citation>
    <scope>NUCLEOTIDE SEQUENCE</scope>
    <source>
        <strain evidence="1">CBS 955.72</strain>
    </source>
</reference>
<sequence length="172" mass="19097">MAKICQNMPFSAPARVFAHAFGWPATPQCSSGSEYSHTLFYCAPTHPHDDCTMANKTSGPGSPITNAAVVGGPENPTKSRPNKAFSRLHNAGNILAQIQQVQDSPQAAQASKPKEYPIIYSDKGRRFWLTEWLDTKGRLTSWVHKHGYALTEMSQDHTLSILHYFPPYLLII</sequence>
<reference evidence="1" key="1">
    <citation type="journal article" date="2023" name="Mol. Phylogenet. Evol.">
        <title>Genome-scale phylogeny and comparative genomics of the fungal order Sordariales.</title>
        <authorList>
            <person name="Hensen N."/>
            <person name="Bonometti L."/>
            <person name="Westerberg I."/>
            <person name="Brannstrom I.O."/>
            <person name="Guillou S."/>
            <person name="Cros-Aarteil S."/>
            <person name="Calhoun S."/>
            <person name="Haridas S."/>
            <person name="Kuo A."/>
            <person name="Mondo S."/>
            <person name="Pangilinan J."/>
            <person name="Riley R."/>
            <person name="LaButti K."/>
            <person name="Andreopoulos B."/>
            <person name="Lipzen A."/>
            <person name="Chen C."/>
            <person name="Yan M."/>
            <person name="Daum C."/>
            <person name="Ng V."/>
            <person name="Clum A."/>
            <person name="Steindorff A."/>
            <person name="Ohm R.A."/>
            <person name="Martin F."/>
            <person name="Silar P."/>
            <person name="Natvig D.O."/>
            <person name="Lalanne C."/>
            <person name="Gautier V."/>
            <person name="Ament-Velasquez S.L."/>
            <person name="Kruys A."/>
            <person name="Hutchinson M.I."/>
            <person name="Powell A.J."/>
            <person name="Barry K."/>
            <person name="Miller A.N."/>
            <person name="Grigoriev I.V."/>
            <person name="Debuchy R."/>
            <person name="Gladieux P."/>
            <person name="Hiltunen Thoren M."/>
            <person name="Johannesson H."/>
        </authorList>
    </citation>
    <scope>NUCLEOTIDE SEQUENCE</scope>
    <source>
        <strain evidence="1">CBS 955.72</strain>
    </source>
</reference>
<accession>A0AAJ0H722</accession>
<name>A0AAJ0H722_9PEZI</name>
<evidence type="ECO:0000313" key="2">
    <source>
        <dbReference type="Proteomes" id="UP001275084"/>
    </source>
</evidence>